<evidence type="ECO:0000256" key="3">
    <source>
        <dbReference type="ARBA" id="ARBA00023242"/>
    </source>
</evidence>
<name>A0ABQ6MSA9_9STRA</name>
<gene>
    <name evidence="5" type="ORF">TeGR_g10799</name>
</gene>
<feature type="non-terminal residue" evidence="5">
    <location>
        <position position="62"/>
    </location>
</feature>
<keyword evidence="6" id="KW-1185">Reference proteome</keyword>
<evidence type="ECO:0000256" key="1">
    <source>
        <dbReference type="ARBA" id="ARBA00004123"/>
    </source>
</evidence>
<sequence>MYRPGRGPPPPPGYDYIAPILTALESELRAKVSESHEGKRKTESNQPMLQITHQRTRYIYDL</sequence>
<keyword evidence="3" id="KW-0539">Nucleus</keyword>
<dbReference type="Proteomes" id="UP001165060">
    <property type="component" value="Unassembled WGS sequence"/>
</dbReference>
<feature type="region of interest" description="Disordered" evidence="4">
    <location>
        <begin position="30"/>
        <end position="49"/>
    </location>
</feature>
<proteinExistence type="inferred from homology"/>
<evidence type="ECO:0000256" key="2">
    <source>
        <dbReference type="ARBA" id="ARBA00005287"/>
    </source>
</evidence>
<evidence type="ECO:0000313" key="5">
    <source>
        <dbReference type="EMBL" id="GMI31180.1"/>
    </source>
</evidence>
<comment type="caution">
    <text evidence="5">The sequence shown here is derived from an EMBL/GenBank/DDBJ whole genome shotgun (WGS) entry which is preliminary data.</text>
</comment>
<evidence type="ECO:0000256" key="4">
    <source>
        <dbReference type="SAM" id="MobiDB-lite"/>
    </source>
</evidence>
<reference evidence="5 6" key="1">
    <citation type="journal article" date="2023" name="Commun. Biol.">
        <title>Genome analysis of Parmales, the sister group of diatoms, reveals the evolutionary specialization of diatoms from phago-mixotrophs to photoautotrophs.</title>
        <authorList>
            <person name="Ban H."/>
            <person name="Sato S."/>
            <person name="Yoshikawa S."/>
            <person name="Yamada K."/>
            <person name="Nakamura Y."/>
            <person name="Ichinomiya M."/>
            <person name="Sato N."/>
            <person name="Blanc-Mathieu R."/>
            <person name="Endo H."/>
            <person name="Kuwata A."/>
            <person name="Ogata H."/>
        </authorList>
    </citation>
    <scope>NUCLEOTIDE SEQUENCE [LARGE SCALE GENOMIC DNA]</scope>
</reference>
<dbReference type="InterPro" id="IPR001748">
    <property type="entry name" value="BUD31"/>
</dbReference>
<feature type="compositionally biased region" description="Basic and acidic residues" evidence="4">
    <location>
        <begin position="30"/>
        <end position="43"/>
    </location>
</feature>
<dbReference type="EMBL" id="BRYB01004450">
    <property type="protein sequence ID" value="GMI31180.1"/>
    <property type="molecule type" value="Genomic_DNA"/>
</dbReference>
<dbReference type="Pfam" id="PF01125">
    <property type="entry name" value="BUD31"/>
    <property type="match status" value="1"/>
</dbReference>
<organism evidence="5 6">
    <name type="scientific">Tetraparma gracilis</name>
    <dbReference type="NCBI Taxonomy" id="2962635"/>
    <lineage>
        <taxon>Eukaryota</taxon>
        <taxon>Sar</taxon>
        <taxon>Stramenopiles</taxon>
        <taxon>Ochrophyta</taxon>
        <taxon>Bolidophyceae</taxon>
        <taxon>Parmales</taxon>
        <taxon>Triparmaceae</taxon>
        <taxon>Tetraparma</taxon>
    </lineage>
</organism>
<dbReference type="PANTHER" id="PTHR19411:SF0">
    <property type="entry name" value="PROTEIN BUD31 HOMOLOG"/>
    <property type="match status" value="1"/>
</dbReference>
<dbReference type="PRINTS" id="PR00322">
    <property type="entry name" value="G10"/>
</dbReference>
<dbReference type="PANTHER" id="PTHR19411">
    <property type="entry name" value="PROTEIN BUD31-RELATED"/>
    <property type="match status" value="1"/>
</dbReference>
<evidence type="ECO:0000313" key="6">
    <source>
        <dbReference type="Proteomes" id="UP001165060"/>
    </source>
</evidence>
<protein>
    <submittedName>
        <fullName evidence="5">Uncharacterized protein</fullName>
    </submittedName>
</protein>
<comment type="subcellular location">
    <subcellularLocation>
        <location evidence="1">Nucleus</location>
    </subcellularLocation>
</comment>
<comment type="similarity">
    <text evidence="2">Belongs to the BUD31 (G10) family.</text>
</comment>
<accession>A0ABQ6MSA9</accession>